<dbReference type="Proteomes" id="UP001152795">
    <property type="component" value="Unassembled WGS sequence"/>
</dbReference>
<accession>A0A7D9I918</accession>
<feature type="compositionally biased region" description="Polar residues" evidence="6">
    <location>
        <begin position="616"/>
        <end position="625"/>
    </location>
</feature>
<dbReference type="PANTHER" id="PTHR31751:SF42">
    <property type="entry name" value="PROTEIN CBG10204"/>
    <property type="match status" value="1"/>
</dbReference>
<dbReference type="Pfam" id="PF05485">
    <property type="entry name" value="THAP"/>
    <property type="match status" value="1"/>
</dbReference>
<evidence type="ECO:0000256" key="1">
    <source>
        <dbReference type="ARBA" id="ARBA00022723"/>
    </source>
</evidence>
<gene>
    <name evidence="7" type="ORF">PACLA_8A053205</name>
</gene>
<evidence type="ECO:0000256" key="6">
    <source>
        <dbReference type="SAM" id="MobiDB-lite"/>
    </source>
</evidence>
<keyword evidence="1" id="KW-0479">Metal-binding</keyword>
<evidence type="ECO:0000256" key="4">
    <source>
        <dbReference type="ARBA" id="ARBA00023125"/>
    </source>
</evidence>
<keyword evidence="4" id="KW-0238">DNA-binding</keyword>
<dbReference type="SUPFAM" id="SSF57716">
    <property type="entry name" value="Glucocorticoid receptor-like (DNA-binding domain)"/>
    <property type="match status" value="1"/>
</dbReference>
<evidence type="ECO:0000256" key="2">
    <source>
        <dbReference type="ARBA" id="ARBA00022771"/>
    </source>
</evidence>
<reference evidence="7" key="1">
    <citation type="submission" date="2020-04" db="EMBL/GenBank/DDBJ databases">
        <authorList>
            <person name="Alioto T."/>
            <person name="Alioto T."/>
            <person name="Gomez Garrido J."/>
        </authorList>
    </citation>
    <scope>NUCLEOTIDE SEQUENCE</scope>
    <source>
        <strain evidence="7">A484AB</strain>
    </source>
</reference>
<evidence type="ECO:0000256" key="5">
    <source>
        <dbReference type="SAM" id="Coils"/>
    </source>
</evidence>
<name>A0A7D9I918_PARCT</name>
<dbReference type="PROSITE" id="PS50950">
    <property type="entry name" value="ZF_THAP"/>
    <property type="match status" value="1"/>
</dbReference>
<keyword evidence="2" id="KW-0863">Zinc-finger</keyword>
<protein>
    <submittedName>
        <fullName evidence="7">THAP domain-containing 2</fullName>
    </submittedName>
</protein>
<dbReference type="GO" id="GO:0008270">
    <property type="term" value="F:zinc ion binding"/>
    <property type="evidence" value="ECO:0007669"/>
    <property type="project" value="UniProtKB-KW"/>
</dbReference>
<dbReference type="EMBL" id="CACRXK020003722">
    <property type="protein sequence ID" value="CAB3999984.1"/>
    <property type="molecule type" value="Genomic_DNA"/>
</dbReference>
<evidence type="ECO:0000256" key="3">
    <source>
        <dbReference type="ARBA" id="ARBA00022833"/>
    </source>
</evidence>
<dbReference type="AlphaFoldDB" id="A0A7D9I918"/>
<organism evidence="7 8">
    <name type="scientific">Paramuricea clavata</name>
    <name type="common">Red gorgonian</name>
    <name type="synonym">Violescent sea-whip</name>
    <dbReference type="NCBI Taxonomy" id="317549"/>
    <lineage>
        <taxon>Eukaryota</taxon>
        <taxon>Metazoa</taxon>
        <taxon>Cnidaria</taxon>
        <taxon>Anthozoa</taxon>
        <taxon>Octocorallia</taxon>
        <taxon>Malacalcyonacea</taxon>
        <taxon>Plexauridae</taxon>
        <taxon>Paramuricea</taxon>
    </lineage>
</organism>
<feature type="region of interest" description="Disordered" evidence="6">
    <location>
        <begin position="613"/>
        <end position="641"/>
    </location>
</feature>
<keyword evidence="5" id="KW-0175">Coiled coil</keyword>
<keyword evidence="3" id="KW-0862">Zinc</keyword>
<evidence type="ECO:0000313" key="7">
    <source>
        <dbReference type="EMBL" id="CAB3999984.1"/>
    </source>
</evidence>
<proteinExistence type="predicted"/>
<dbReference type="GO" id="GO:0003677">
    <property type="term" value="F:DNA binding"/>
    <property type="evidence" value="ECO:0007669"/>
    <property type="project" value="UniProtKB-UniRule"/>
</dbReference>
<evidence type="ECO:0000313" key="8">
    <source>
        <dbReference type="Proteomes" id="UP001152795"/>
    </source>
</evidence>
<feature type="compositionally biased region" description="Basic and acidic residues" evidence="6">
    <location>
        <begin position="285"/>
        <end position="294"/>
    </location>
</feature>
<dbReference type="InterPro" id="IPR006612">
    <property type="entry name" value="THAP_Znf"/>
</dbReference>
<feature type="coiled-coil region" evidence="5">
    <location>
        <begin position="187"/>
        <end position="221"/>
    </location>
</feature>
<dbReference type="SMART" id="SM00980">
    <property type="entry name" value="THAP"/>
    <property type="match status" value="1"/>
</dbReference>
<feature type="compositionally biased region" description="Acidic residues" evidence="6">
    <location>
        <begin position="262"/>
        <end position="284"/>
    </location>
</feature>
<dbReference type="OrthoDB" id="5983233at2759"/>
<sequence length="662" mass="75345">MPSRCVVYGCSNLPDPEKGISLHKIPFYNDSRPEAIKRRKVWVDFVKSKRAKWEPGSGSHVCSKHFKADAFDKILNLPGQANTFRQKLRKDDLGIVSFPSIFRTDATEKQVSGRAARAIKRKYASGNEPISPQEPGCSSDYVEPEAEMDLAIEIPNINIERHDIEQPDREKFTQTDIPMAGTDCNYCLELQERNRILRNQVIDLKQRLAKEKSIVKDLQSNLQIPVETVPSSDTEAAISSEDISSMASEQSEEGGVSTDPNTESDDAIQWDDLTETEDSDESDNDEQRREYTKDNNLRTEPKYIVFLSQLMLLFQFCPSCKSANPLVETSQHGTKLIVYTHCGNPNCKQSDSVWRSQPNMEGTKIAAGNFLLSFATLVAGASISKVQRVLRHMGVACISLSTFFRLQKRNEAGSSQAMEYMAFQHCMEYINNCGITYDTLVTDRHTSIAKHMREKLKEVKHYFDLWHLRKKIRKVLSKIAKENDCEEVQSWIRPCENHLSWSATSTSSGDGRVILAKFVSFLGHIVDKHENLDDPIFDRCAHGDIEHREWLNDSYVEEMYQTFLDAQRKGDLDEEKDKLKKMTPEPMNTMLTKQPRDEAIKKRKDRRAMVVEDVPPTSTVSQVEATTEAPGQRAKPHCSLCHHPMKGHKNVVDCPRNQQNPN</sequence>
<keyword evidence="8" id="KW-1185">Reference proteome</keyword>
<feature type="region of interest" description="Disordered" evidence="6">
    <location>
        <begin position="226"/>
        <end position="294"/>
    </location>
</feature>
<comment type="caution">
    <text evidence="7">The sequence shown here is derived from an EMBL/GenBank/DDBJ whole genome shotgun (WGS) entry which is preliminary data.</text>
</comment>
<dbReference type="PANTHER" id="PTHR31751">
    <property type="entry name" value="SI:CH211-108C17.2-RELATED-RELATED"/>
    <property type="match status" value="1"/>
</dbReference>